<evidence type="ECO:0000313" key="7">
    <source>
        <dbReference type="Proteomes" id="UP000325273"/>
    </source>
</evidence>
<dbReference type="GO" id="GO:0005737">
    <property type="term" value="C:cytoplasm"/>
    <property type="evidence" value="ECO:0007669"/>
    <property type="project" value="InterPro"/>
</dbReference>
<evidence type="ECO:0000259" key="5">
    <source>
        <dbReference type="PROSITE" id="PS50122"/>
    </source>
</evidence>
<dbReference type="InterPro" id="IPR000673">
    <property type="entry name" value="Sig_transdc_resp-reg_Me-estase"/>
</dbReference>
<feature type="active site" evidence="4">
    <location>
        <position position="150"/>
    </location>
</feature>
<name>A0A5B0HF57_9BURK</name>
<dbReference type="PROSITE" id="PS50122">
    <property type="entry name" value="CHEB"/>
    <property type="match status" value="1"/>
</dbReference>
<evidence type="ECO:0000256" key="2">
    <source>
        <dbReference type="ARBA" id="ARBA00039140"/>
    </source>
</evidence>
<dbReference type="PANTHER" id="PTHR42872:SF6">
    <property type="entry name" value="PROTEIN-GLUTAMATE METHYLESTERASE_PROTEIN-GLUTAMINE GLUTAMINASE"/>
    <property type="match status" value="1"/>
</dbReference>
<sequence length="208" mass="21680">MARSTVTSSADSQPDAAAARRYDLVVIGGSAGGIEVLNLLLGALPECFAPAVMIVTHLPPDSPSYLVHAFAHRCALPVIEPDAGEPIMPGRVHIAPPGYHMLVEVDRTVALSTDPAVRFSRPSIDVLFESAAVVYGERLLAILLSGANDDGAQGLAQVRALGGTAWVQAPDSAASPEMPRAAIERGAADSIYHPATMARRLAALPAFL</sequence>
<accession>A0A5B0HF57</accession>
<keyword evidence="1 4" id="KW-0378">Hydrolase</keyword>
<gene>
    <name evidence="6" type="ORF">FVF58_07780</name>
</gene>
<dbReference type="Pfam" id="PF01339">
    <property type="entry name" value="CheB_methylest"/>
    <property type="match status" value="1"/>
</dbReference>
<dbReference type="Gene3D" id="3.40.50.180">
    <property type="entry name" value="Methylesterase CheB, C-terminal domain"/>
    <property type="match status" value="1"/>
</dbReference>
<reference evidence="6 7" key="1">
    <citation type="submission" date="2019-08" db="EMBL/GenBank/DDBJ databases">
        <title>Paraburkholderia sp. DCY113.</title>
        <authorList>
            <person name="Kang J."/>
        </authorList>
    </citation>
    <scope>NUCLEOTIDE SEQUENCE [LARGE SCALE GENOMIC DNA]</scope>
    <source>
        <strain evidence="6 7">DCY113</strain>
    </source>
</reference>
<organism evidence="6 7">
    <name type="scientific">Paraburkholderia panacisoli</name>
    <dbReference type="NCBI Taxonomy" id="2603818"/>
    <lineage>
        <taxon>Bacteria</taxon>
        <taxon>Pseudomonadati</taxon>
        <taxon>Pseudomonadota</taxon>
        <taxon>Betaproteobacteria</taxon>
        <taxon>Burkholderiales</taxon>
        <taxon>Burkholderiaceae</taxon>
        <taxon>Paraburkholderia</taxon>
    </lineage>
</organism>
<keyword evidence="7" id="KW-1185">Reference proteome</keyword>
<dbReference type="CDD" id="cd16433">
    <property type="entry name" value="CheB"/>
    <property type="match status" value="1"/>
</dbReference>
<proteinExistence type="predicted"/>
<evidence type="ECO:0000256" key="1">
    <source>
        <dbReference type="ARBA" id="ARBA00022801"/>
    </source>
</evidence>
<comment type="caution">
    <text evidence="6">The sequence shown here is derived from an EMBL/GenBank/DDBJ whole genome shotgun (WGS) entry which is preliminary data.</text>
</comment>
<evidence type="ECO:0000256" key="3">
    <source>
        <dbReference type="ARBA" id="ARBA00048267"/>
    </source>
</evidence>
<dbReference type="EMBL" id="VTUZ01000004">
    <property type="protein sequence ID" value="KAA1013634.1"/>
    <property type="molecule type" value="Genomic_DNA"/>
</dbReference>
<dbReference type="Proteomes" id="UP000325273">
    <property type="component" value="Unassembled WGS sequence"/>
</dbReference>
<feature type="active site" evidence="4">
    <location>
        <position position="57"/>
    </location>
</feature>
<dbReference type="GO" id="GO:0000156">
    <property type="term" value="F:phosphorelay response regulator activity"/>
    <property type="evidence" value="ECO:0007669"/>
    <property type="project" value="InterPro"/>
</dbReference>
<comment type="catalytic activity">
    <reaction evidence="3">
        <text>[protein]-L-glutamate 5-O-methyl ester + H2O = L-glutamyl-[protein] + methanol + H(+)</text>
        <dbReference type="Rhea" id="RHEA:23236"/>
        <dbReference type="Rhea" id="RHEA-COMP:10208"/>
        <dbReference type="Rhea" id="RHEA-COMP:10311"/>
        <dbReference type="ChEBI" id="CHEBI:15377"/>
        <dbReference type="ChEBI" id="CHEBI:15378"/>
        <dbReference type="ChEBI" id="CHEBI:17790"/>
        <dbReference type="ChEBI" id="CHEBI:29973"/>
        <dbReference type="ChEBI" id="CHEBI:82795"/>
        <dbReference type="EC" id="3.1.1.61"/>
    </reaction>
</comment>
<dbReference type="GO" id="GO:0006935">
    <property type="term" value="P:chemotaxis"/>
    <property type="evidence" value="ECO:0007669"/>
    <property type="project" value="UniProtKB-UniRule"/>
</dbReference>
<protein>
    <recommendedName>
        <fullName evidence="2">protein-glutamate methylesterase</fullName>
        <ecNumber evidence="2">3.1.1.61</ecNumber>
    </recommendedName>
</protein>
<dbReference type="InterPro" id="IPR035909">
    <property type="entry name" value="CheB_C"/>
</dbReference>
<dbReference type="SUPFAM" id="SSF52738">
    <property type="entry name" value="Methylesterase CheB, C-terminal domain"/>
    <property type="match status" value="1"/>
</dbReference>
<dbReference type="PANTHER" id="PTHR42872">
    <property type="entry name" value="PROTEIN-GLUTAMATE METHYLESTERASE/PROTEIN-GLUTAMINE GLUTAMINASE"/>
    <property type="match status" value="1"/>
</dbReference>
<keyword evidence="4" id="KW-0145">Chemotaxis</keyword>
<feature type="active site" evidence="4">
    <location>
        <position position="30"/>
    </location>
</feature>
<dbReference type="AlphaFoldDB" id="A0A5B0HF57"/>
<dbReference type="RefSeq" id="WP_149669317.1">
    <property type="nucleotide sequence ID" value="NZ_VTUZ01000004.1"/>
</dbReference>
<dbReference type="EC" id="3.1.1.61" evidence="2"/>
<feature type="domain" description="CheB-type methylesterase" evidence="5">
    <location>
        <begin position="14"/>
        <end position="203"/>
    </location>
</feature>
<evidence type="ECO:0000313" key="6">
    <source>
        <dbReference type="EMBL" id="KAA1013634.1"/>
    </source>
</evidence>
<dbReference type="GO" id="GO:0008984">
    <property type="term" value="F:protein-glutamate methylesterase activity"/>
    <property type="evidence" value="ECO:0007669"/>
    <property type="project" value="UniProtKB-EC"/>
</dbReference>
<evidence type="ECO:0000256" key="4">
    <source>
        <dbReference type="PROSITE-ProRule" id="PRU00050"/>
    </source>
</evidence>